<reference evidence="1" key="1">
    <citation type="submission" date="2019-11" db="EMBL/GenBank/DDBJ databases">
        <title>The nuclear and mitochondrial genomes of Frieseomelitta varia - a highly eusocial stingless bee (Meliponini) with a permanently sterile worker caste.</title>
        <authorList>
            <person name="Freitas F.C.P."/>
            <person name="Lourenco A.P."/>
            <person name="Nunes F.M.F."/>
            <person name="Paschoal A.R."/>
            <person name="Abreu F.C.P."/>
            <person name="Barbin F.O."/>
            <person name="Bataglia L."/>
            <person name="Cardoso-Junior C.A.M."/>
            <person name="Cervoni M.S."/>
            <person name="Silva S.R."/>
            <person name="Dalarmi F."/>
            <person name="Del Lama M.A."/>
            <person name="Depintor T.S."/>
            <person name="Ferreira K.M."/>
            <person name="Goria P.S."/>
            <person name="Jaskot M.C."/>
            <person name="Lago D.C."/>
            <person name="Luna-Lucena D."/>
            <person name="Moda L.M."/>
            <person name="Nascimento L."/>
            <person name="Pedrino M."/>
            <person name="Rabico F.O."/>
            <person name="Sanches F.C."/>
            <person name="Santos D.E."/>
            <person name="Santos C.G."/>
            <person name="Vieira J."/>
            <person name="Lopes T.F."/>
            <person name="Barchuk A.R."/>
            <person name="Hartfelder K."/>
            <person name="Simoes Z.L.P."/>
            <person name="Bitondi M.M.G."/>
            <person name="Pinheiro D.G."/>
        </authorList>
    </citation>
    <scope>NUCLEOTIDE SEQUENCE</scope>
    <source>
        <strain evidence="1">USP_RPSP 00005682</strain>
        <tissue evidence="1">Whole individual</tissue>
    </source>
</reference>
<name>A0A833R539_9HYME</name>
<organism evidence="1 2">
    <name type="scientific">Frieseomelitta varia</name>
    <dbReference type="NCBI Taxonomy" id="561572"/>
    <lineage>
        <taxon>Eukaryota</taxon>
        <taxon>Metazoa</taxon>
        <taxon>Ecdysozoa</taxon>
        <taxon>Arthropoda</taxon>
        <taxon>Hexapoda</taxon>
        <taxon>Insecta</taxon>
        <taxon>Pterygota</taxon>
        <taxon>Neoptera</taxon>
        <taxon>Endopterygota</taxon>
        <taxon>Hymenoptera</taxon>
        <taxon>Apocrita</taxon>
        <taxon>Aculeata</taxon>
        <taxon>Apoidea</taxon>
        <taxon>Anthophila</taxon>
        <taxon>Apidae</taxon>
        <taxon>Frieseomelitta</taxon>
    </lineage>
</organism>
<dbReference type="EMBL" id="WNWW01000912">
    <property type="protein sequence ID" value="KAF3420874.1"/>
    <property type="molecule type" value="Genomic_DNA"/>
</dbReference>
<protein>
    <submittedName>
        <fullName evidence="1">Uncharacterized protein</fullName>
    </submittedName>
</protein>
<accession>A0A833R539</accession>
<keyword evidence="2" id="KW-1185">Reference proteome</keyword>
<comment type="caution">
    <text evidence="1">The sequence shown here is derived from an EMBL/GenBank/DDBJ whole genome shotgun (WGS) entry which is preliminary data.</text>
</comment>
<evidence type="ECO:0000313" key="1">
    <source>
        <dbReference type="EMBL" id="KAF3420874.1"/>
    </source>
</evidence>
<proteinExistence type="predicted"/>
<gene>
    <name evidence="1" type="ORF">E2986_11009</name>
</gene>
<evidence type="ECO:0000313" key="2">
    <source>
        <dbReference type="Proteomes" id="UP000655588"/>
    </source>
</evidence>
<dbReference type="AlphaFoldDB" id="A0A833R539"/>
<sequence length="283" mass="29536">MKVTTLHSVPKALWTNYYLVSFPNGRDEQEHQFFGNGLKSFEFLSIKRKVNENKCLFSSTRIGTCFHCASKCIMHILKYQEISNHLTCVRFFSEVVLVIALAVASANPERERRSLALGLPGSVLLGGALPGLAIAAPLAPSAAILGPAALPAAVVGPAAGAAAIVGPSAGATAVVGPSAGAAAVLGPAAAPAAVLGPAVGSAALLGPSAELFSKYFKYLKFDRRMCRADLWSFGNCVGVRTLVESQSQPLDSVSEANDNTNDLSRESASGYSLMALQLGLFKI</sequence>
<dbReference type="Proteomes" id="UP000655588">
    <property type="component" value="Unassembled WGS sequence"/>
</dbReference>